<protein>
    <submittedName>
        <fullName evidence="1">Actin-related protein 9</fullName>
    </submittedName>
</protein>
<dbReference type="Proteomes" id="UP001060215">
    <property type="component" value="Chromosome 9"/>
</dbReference>
<dbReference type="EMBL" id="CM045766">
    <property type="protein sequence ID" value="KAI8005039.1"/>
    <property type="molecule type" value="Genomic_DNA"/>
</dbReference>
<organism evidence="1 2">
    <name type="scientific">Camellia lanceoleosa</name>
    <dbReference type="NCBI Taxonomy" id="1840588"/>
    <lineage>
        <taxon>Eukaryota</taxon>
        <taxon>Viridiplantae</taxon>
        <taxon>Streptophyta</taxon>
        <taxon>Embryophyta</taxon>
        <taxon>Tracheophyta</taxon>
        <taxon>Spermatophyta</taxon>
        <taxon>Magnoliopsida</taxon>
        <taxon>eudicotyledons</taxon>
        <taxon>Gunneridae</taxon>
        <taxon>Pentapetalae</taxon>
        <taxon>asterids</taxon>
        <taxon>Ericales</taxon>
        <taxon>Theaceae</taxon>
        <taxon>Camellia</taxon>
    </lineage>
</organism>
<comment type="caution">
    <text evidence="1">The sequence shown here is derived from an EMBL/GenBank/DDBJ whole genome shotgun (WGS) entry which is preliminary data.</text>
</comment>
<sequence length="691" mass="77418">MGFLSFLGRVFFASLFILSAWQMFNDFGTDGGPAAKELAPKLAVLQKFLTSKLGESALKIDVRHFVAASIFLKGFGGFLFIFGSSLGAYLLLYHLAYTTPLLYDFYNYNYGGPEFFSLLEEFLQCIALFGALLFFLGMKNSIPRKQLKKKTPKTKTDYLKTVVPSQLLAERGSNLVVINPGSANIRMGLAQQDTPFNIPHCIARRTTGANQAPKRNVQDQSLNSQVTTAQHMEREKSYDIIASLLKIPFLDEEVANNSFLEEHSDCAQTNESVMQMGRVDGYTNTPQGNRKETAFTWTNVFDKKSDSSSALESSPNNGEISEPPDQGEGTASKELTSSACKFREYICGEEALRISPTEPYCLRRPIRRGHFNISQHYPMQQVFEDMQVIWDWILIEKLHIPHSERNMFSAILVVPETFDNREIKEMLSIVLRDLHFSSAVVHQEGLAAVFGNGLSTACVVNMGAQVTSVICIEDGVALPTTQMTLRFGGEVPPMGLFYPMLLVPDVHPPPPRFWFNDYEDMLEDTWHMEFPRRSDMSDGLYSSINGGFPMWDSYSFFQTKPKKEDCIGLAEAITKSILSTGRIDLQRKLFCSIQLFGGVALTAGLISAAEERVLHAIPSNEAIDTVEVLQSRTNPTFVSWKGGAILGVLDFGRDAWIHREDWIRSGIHIGSGRKYKDSYLLQAQAMCYMNS</sequence>
<evidence type="ECO:0000313" key="2">
    <source>
        <dbReference type="Proteomes" id="UP001060215"/>
    </source>
</evidence>
<name>A0ACC0GVL2_9ERIC</name>
<evidence type="ECO:0000313" key="1">
    <source>
        <dbReference type="EMBL" id="KAI8005039.1"/>
    </source>
</evidence>
<proteinExistence type="predicted"/>
<accession>A0ACC0GVL2</accession>
<gene>
    <name evidence="1" type="ORF">LOK49_LG08G02772</name>
</gene>
<keyword evidence="2" id="KW-1185">Reference proteome</keyword>
<reference evidence="1 2" key="1">
    <citation type="journal article" date="2022" name="Plant J.">
        <title>Chromosome-level genome of Camellia lanceoleosa provides a valuable resource for understanding genome evolution and self-incompatibility.</title>
        <authorList>
            <person name="Gong W."/>
            <person name="Xiao S."/>
            <person name="Wang L."/>
            <person name="Liao Z."/>
            <person name="Chang Y."/>
            <person name="Mo W."/>
            <person name="Hu G."/>
            <person name="Li W."/>
            <person name="Zhao G."/>
            <person name="Zhu H."/>
            <person name="Hu X."/>
            <person name="Ji K."/>
            <person name="Xiang X."/>
            <person name="Song Q."/>
            <person name="Yuan D."/>
            <person name="Jin S."/>
            <person name="Zhang L."/>
        </authorList>
    </citation>
    <scope>NUCLEOTIDE SEQUENCE [LARGE SCALE GENOMIC DNA]</scope>
    <source>
        <strain evidence="1">SQ_2022a</strain>
    </source>
</reference>